<protein>
    <submittedName>
        <fullName evidence="2">Uncharacterized protein</fullName>
    </submittedName>
</protein>
<comment type="caution">
    <text evidence="2">The sequence shown here is derived from an EMBL/GenBank/DDBJ whole genome shotgun (WGS) entry which is preliminary data.</text>
</comment>
<evidence type="ECO:0000256" key="1">
    <source>
        <dbReference type="SAM" id="MobiDB-lite"/>
    </source>
</evidence>
<gene>
    <name evidence="2" type="ORF">CCACVL1_05873</name>
</gene>
<accession>A0A1R3JIM9</accession>
<evidence type="ECO:0000313" key="3">
    <source>
        <dbReference type="Proteomes" id="UP000188268"/>
    </source>
</evidence>
<sequence length="74" mass="8416">MAQFFIARVTEPCMHWKSFSPSDERHLATNFSNSMKNLGESAPKQGSGVDRAKRRRGLGKISWGEREKMVTFVV</sequence>
<evidence type="ECO:0000313" key="2">
    <source>
        <dbReference type="EMBL" id="OMO94702.1"/>
    </source>
</evidence>
<feature type="region of interest" description="Disordered" evidence="1">
    <location>
        <begin position="34"/>
        <end position="55"/>
    </location>
</feature>
<reference evidence="2 3" key="1">
    <citation type="submission" date="2013-09" db="EMBL/GenBank/DDBJ databases">
        <title>Corchorus capsularis genome sequencing.</title>
        <authorList>
            <person name="Alam M."/>
            <person name="Haque M.S."/>
            <person name="Islam M.S."/>
            <person name="Emdad E.M."/>
            <person name="Islam M.M."/>
            <person name="Ahmed B."/>
            <person name="Halim A."/>
            <person name="Hossen Q.M.M."/>
            <person name="Hossain M.Z."/>
            <person name="Ahmed R."/>
            <person name="Khan M.M."/>
            <person name="Islam R."/>
            <person name="Rashid M.M."/>
            <person name="Khan S.A."/>
            <person name="Rahman M.S."/>
            <person name="Alam M."/>
        </authorList>
    </citation>
    <scope>NUCLEOTIDE SEQUENCE [LARGE SCALE GENOMIC DNA]</scope>
    <source>
        <strain evidence="3">cv. CVL-1</strain>
        <tissue evidence="2">Whole seedling</tissue>
    </source>
</reference>
<dbReference type="AlphaFoldDB" id="A0A1R3JIM9"/>
<keyword evidence="3" id="KW-1185">Reference proteome</keyword>
<dbReference type="Proteomes" id="UP000188268">
    <property type="component" value="Unassembled WGS sequence"/>
</dbReference>
<name>A0A1R3JIM9_COCAP</name>
<dbReference type="Gramene" id="OMO94702">
    <property type="protein sequence ID" value="OMO94702"/>
    <property type="gene ID" value="CCACVL1_05873"/>
</dbReference>
<proteinExistence type="predicted"/>
<dbReference type="EMBL" id="AWWV01007792">
    <property type="protein sequence ID" value="OMO94702.1"/>
    <property type="molecule type" value="Genomic_DNA"/>
</dbReference>
<organism evidence="2 3">
    <name type="scientific">Corchorus capsularis</name>
    <name type="common">Jute</name>
    <dbReference type="NCBI Taxonomy" id="210143"/>
    <lineage>
        <taxon>Eukaryota</taxon>
        <taxon>Viridiplantae</taxon>
        <taxon>Streptophyta</taxon>
        <taxon>Embryophyta</taxon>
        <taxon>Tracheophyta</taxon>
        <taxon>Spermatophyta</taxon>
        <taxon>Magnoliopsida</taxon>
        <taxon>eudicotyledons</taxon>
        <taxon>Gunneridae</taxon>
        <taxon>Pentapetalae</taxon>
        <taxon>rosids</taxon>
        <taxon>malvids</taxon>
        <taxon>Malvales</taxon>
        <taxon>Malvaceae</taxon>
        <taxon>Grewioideae</taxon>
        <taxon>Apeibeae</taxon>
        <taxon>Corchorus</taxon>
    </lineage>
</organism>